<evidence type="ECO:0000313" key="2">
    <source>
        <dbReference type="Proteomes" id="UP000783742"/>
    </source>
</evidence>
<keyword evidence="2" id="KW-1185">Reference proteome</keyword>
<dbReference type="EMBL" id="JAHLQO010000005">
    <property type="protein sequence ID" value="MBU5669838.1"/>
    <property type="molecule type" value="Genomic_DNA"/>
</dbReference>
<dbReference type="InterPro" id="IPR010282">
    <property type="entry name" value="Uncharacterised_HutD/Ves"/>
</dbReference>
<proteinExistence type="predicted"/>
<sequence length="173" mass="20147">MKFIKRDEFKDSKWSGGVTTEVFIYPEEASVSEKNFDLRISTATCELEESTYTPYNGFYRYITPIDNVMNIKTRGEEYELNPYEVLFFDGDAQTKSSGDVRDFNLIIKKGVHAKMYSLNINDFKYKVHDKAIIFNYDNRLKANGEKFEEFSAVYLENEEVEIIGNGKIIIAEF</sequence>
<dbReference type="PANTHER" id="PTHR37943">
    <property type="entry name" value="PROTEIN VES"/>
    <property type="match status" value="1"/>
</dbReference>
<comment type="caution">
    <text evidence="1">The sequence shown here is derived from an EMBL/GenBank/DDBJ whole genome shotgun (WGS) entry which is preliminary data.</text>
</comment>
<protein>
    <submittedName>
        <fullName evidence="1">HutD family protein</fullName>
    </submittedName>
</protein>
<accession>A0ABS6FK43</accession>
<name>A0ABS6FK43_9FIRM</name>
<gene>
    <name evidence="1" type="ORF">KQI68_08315</name>
</gene>
<dbReference type="PANTHER" id="PTHR37943:SF1">
    <property type="entry name" value="PROTEIN VES"/>
    <property type="match status" value="1"/>
</dbReference>
<reference evidence="1 2" key="1">
    <citation type="submission" date="2021-06" db="EMBL/GenBank/DDBJ databases">
        <authorList>
            <person name="Sun Q."/>
            <person name="Li D."/>
        </authorList>
    </citation>
    <scope>NUCLEOTIDE SEQUENCE [LARGE SCALE GENOMIC DNA]</scope>
    <source>
        <strain evidence="1 2">MSJ-1</strain>
    </source>
</reference>
<dbReference type="Pfam" id="PF05962">
    <property type="entry name" value="HutD"/>
    <property type="match status" value="1"/>
</dbReference>
<evidence type="ECO:0000313" key="1">
    <source>
        <dbReference type="EMBL" id="MBU5669838.1"/>
    </source>
</evidence>
<organism evidence="1 2">
    <name type="scientific">Peptoniphilus ovalis</name>
    <dbReference type="NCBI Taxonomy" id="2841503"/>
    <lineage>
        <taxon>Bacteria</taxon>
        <taxon>Bacillati</taxon>
        <taxon>Bacillota</taxon>
        <taxon>Tissierellia</taxon>
        <taxon>Tissierellales</taxon>
        <taxon>Peptoniphilaceae</taxon>
        <taxon>Peptoniphilus</taxon>
    </lineage>
</organism>
<dbReference type="Proteomes" id="UP000783742">
    <property type="component" value="Unassembled WGS sequence"/>
</dbReference>
<dbReference type="RefSeq" id="WP_216549675.1">
    <property type="nucleotide sequence ID" value="NZ_JAHLQO010000005.1"/>
</dbReference>